<sequence length="197" mass="22271">MINREKALEILQQNMQNQNLRRHCYAVEAVMRALARYFNKGEKSSFAKASEDKWGLVGLVHDADYEKTKENPEKHTLLAIEWLKNAGETDSEIVSAILSHNFEHTGKNEPKNNLEWSLYCCDELTGFIVAVALVMPDKKLSSVSVESVVKKFPQKAFAAGVKREQIKMCEEKLGIPIDEFIKISLEAMKQISGELGL</sequence>
<name>A0A2M8L4A9_9BACT</name>
<dbReference type="Pfam" id="PF01966">
    <property type="entry name" value="HD"/>
    <property type="match status" value="1"/>
</dbReference>
<proteinExistence type="predicted"/>
<protein>
    <submittedName>
        <fullName evidence="2">Phosphohydrolase</fullName>
    </submittedName>
</protein>
<dbReference type="SUPFAM" id="SSF109604">
    <property type="entry name" value="HD-domain/PDEase-like"/>
    <property type="match status" value="1"/>
</dbReference>
<dbReference type="GO" id="GO:0016787">
    <property type="term" value="F:hydrolase activity"/>
    <property type="evidence" value="ECO:0007669"/>
    <property type="project" value="UniProtKB-KW"/>
</dbReference>
<gene>
    <name evidence="2" type="ORF">COU95_00525</name>
</gene>
<dbReference type="Gene3D" id="1.10.3210.10">
    <property type="entry name" value="Hypothetical protein af1432"/>
    <property type="match status" value="1"/>
</dbReference>
<dbReference type="AlphaFoldDB" id="A0A2M8L4A9"/>
<accession>A0A2M8L4A9</accession>
<dbReference type="EMBL" id="PFEK01000009">
    <property type="protein sequence ID" value="PJE67775.1"/>
    <property type="molecule type" value="Genomic_DNA"/>
</dbReference>
<evidence type="ECO:0000313" key="3">
    <source>
        <dbReference type="Proteomes" id="UP000231474"/>
    </source>
</evidence>
<feature type="domain" description="HD" evidence="1">
    <location>
        <begin position="22"/>
        <end position="113"/>
    </location>
</feature>
<organism evidence="2 3">
    <name type="scientific">Candidatus Shapirobacteria bacterium CG10_big_fil_rev_8_21_14_0_10_40_9</name>
    <dbReference type="NCBI Taxonomy" id="1974888"/>
    <lineage>
        <taxon>Bacteria</taxon>
        <taxon>Candidatus Shapironibacteriota</taxon>
    </lineage>
</organism>
<dbReference type="InterPro" id="IPR006674">
    <property type="entry name" value="HD_domain"/>
</dbReference>
<reference evidence="3" key="1">
    <citation type="submission" date="2017-09" db="EMBL/GenBank/DDBJ databases">
        <title>Depth-based differentiation of microbial function through sediment-hosted aquifers and enrichment of novel symbionts in the deep terrestrial subsurface.</title>
        <authorList>
            <person name="Probst A.J."/>
            <person name="Ladd B."/>
            <person name="Jarett J.K."/>
            <person name="Geller-Mcgrath D.E."/>
            <person name="Sieber C.M.K."/>
            <person name="Emerson J.B."/>
            <person name="Anantharaman K."/>
            <person name="Thomas B.C."/>
            <person name="Malmstrom R."/>
            <person name="Stieglmeier M."/>
            <person name="Klingl A."/>
            <person name="Woyke T."/>
            <person name="Ryan C.M."/>
            <person name="Banfield J.F."/>
        </authorList>
    </citation>
    <scope>NUCLEOTIDE SEQUENCE [LARGE SCALE GENOMIC DNA]</scope>
</reference>
<comment type="caution">
    <text evidence="2">The sequence shown here is derived from an EMBL/GenBank/DDBJ whole genome shotgun (WGS) entry which is preliminary data.</text>
</comment>
<dbReference type="PANTHER" id="PTHR38659:SF1">
    <property type="entry name" value="METAL DEPENDENT PHOSPHOHYDROLASE"/>
    <property type="match status" value="1"/>
</dbReference>
<dbReference type="PANTHER" id="PTHR38659">
    <property type="entry name" value="METAL-DEPENDENT PHOSPHOHYDROLASE"/>
    <property type="match status" value="1"/>
</dbReference>
<keyword evidence="2" id="KW-0378">Hydrolase</keyword>
<dbReference type="Proteomes" id="UP000231474">
    <property type="component" value="Unassembled WGS sequence"/>
</dbReference>
<evidence type="ECO:0000313" key="2">
    <source>
        <dbReference type="EMBL" id="PJE67775.1"/>
    </source>
</evidence>
<evidence type="ECO:0000259" key="1">
    <source>
        <dbReference type="Pfam" id="PF01966"/>
    </source>
</evidence>